<sequence>MTEQEKATVHALTTELETRCMGRYLIDLPKDIRTFGDSFIEGVTFEAIPASKAEFLQNISAREANLNSLVNLAGGYRVLYEHGVVPAIADSYYFVSLESPKGQSSDMPRIVEAYRWDRGYQIKLQSEATDMVNSVYVRENKGTPYGIHGELINDVPEKKRLVFGLLGRVEGRDEATIPTVPGVCFLGGFLHGSAGEKEDLSGQYYLRDKQDVNFVLETTSFIHEKTTLLQRGDSINDALKERNGHTVRKGVVDLPGMQAEEWLMAGTTYLYIPGHHFVLEANSKTGSALTPLVELDLDNGDILPDDWQGDPPRKASLTEKEVVALWDAVSRTLRPRPNGF</sequence>
<proteinExistence type="predicted"/>
<evidence type="ECO:0000313" key="2">
    <source>
        <dbReference type="Proteomes" id="UP001392318"/>
    </source>
</evidence>
<organism evidence="1 2">
    <name type="scientific">Paraburkholderia unamae</name>
    <dbReference type="NCBI Taxonomy" id="219649"/>
    <lineage>
        <taxon>Bacteria</taxon>
        <taxon>Pseudomonadati</taxon>
        <taxon>Pseudomonadota</taxon>
        <taxon>Betaproteobacteria</taxon>
        <taxon>Burkholderiales</taxon>
        <taxon>Burkholderiaceae</taxon>
        <taxon>Paraburkholderia</taxon>
    </lineage>
</organism>
<gene>
    <name evidence="1" type="ORF">VSR83_00390</name>
</gene>
<dbReference type="Proteomes" id="UP001392318">
    <property type="component" value="Unassembled WGS sequence"/>
</dbReference>
<name>A0ACC6RAG7_9BURK</name>
<comment type="caution">
    <text evidence="1">The sequence shown here is derived from an EMBL/GenBank/DDBJ whole genome shotgun (WGS) entry which is preliminary data.</text>
</comment>
<reference evidence="1" key="1">
    <citation type="submission" date="2024-01" db="EMBL/GenBank/DDBJ databases">
        <title>The diversity of rhizobia nodulating Mimosa spp. in eleven states of Brazil covering several biomes is determined by host plant, location, and edaphic factors.</title>
        <authorList>
            <person name="Rouws L."/>
            <person name="Barauna A."/>
            <person name="Beukes C."/>
            <person name="De Faria S.M."/>
            <person name="Gross E."/>
            <person name="Dos Reis Junior F.B."/>
            <person name="Simon M."/>
            <person name="Maluk M."/>
            <person name="Odee D.W."/>
            <person name="Kenicer G."/>
            <person name="Young J.P.W."/>
            <person name="Reis V.M."/>
            <person name="Zilli J."/>
            <person name="James E.K."/>
        </authorList>
    </citation>
    <scope>NUCLEOTIDE SEQUENCE</scope>
    <source>
        <strain evidence="1">JPY452</strain>
    </source>
</reference>
<protein>
    <submittedName>
        <fullName evidence="1">T6SS immunity protein Tli4 family protein</fullName>
    </submittedName>
</protein>
<keyword evidence="2" id="KW-1185">Reference proteome</keyword>
<evidence type="ECO:0000313" key="1">
    <source>
        <dbReference type="EMBL" id="MEM5398542.1"/>
    </source>
</evidence>
<accession>A0ACC6RAG7</accession>
<dbReference type="EMBL" id="JAYMRU010000001">
    <property type="protein sequence ID" value="MEM5398542.1"/>
    <property type="molecule type" value="Genomic_DNA"/>
</dbReference>